<keyword evidence="3" id="KW-1185">Reference proteome</keyword>
<dbReference type="PROSITE" id="PS50181">
    <property type="entry name" value="FBOX"/>
    <property type="match status" value="1"/>
</dbReference>
<dbReference type="CDD" id="cd09917">
    <property type="entry name" value="F-box_SF"/>
    <property type="match status" value="1"/>
</dbReference>
<sequence>MSLLDLPTELLISVLEYADVWEWKQVRQTCRSLSGLATPLLFEEINFELCEHGCESLYNISQNSVLNCFVKTIALRRIRGYRKFADFDAWVKGIHQPGTPDYIPWKTCYTTYYEDEELRSQLMPYEEWARLSKEEKNALYEAYNADRELQNKDAQSIANAEAGNVSVTQFSKALKTLPNLRAFEHEPRFLDTDTWALRWRDLYFHPDYIAGFTNNDEDGDIDALQLSIVLERLAYFRGKGQRLQKMSMYIGGPAFATPARLKLLRLSGSHKITRLCRSIHATSPEADADARTGLVESDEIKLLYRRLQAMACAFSDLTCLDCSVSDNDEMTGCMETAAKLVLCSLISATKLQKLSLAFGRLVDGYLRPTLHSRWNQICSVELEIATDRKTLMGFLLAHKDTLRCLTLVPTSLVRLGDYRNTWEPTLTEIGQCLCLEFLSLSTLCDTIHDWAPGVLYANPQNMEQGAAVQKASFVWMLLRDLADAYPPRQTLLELDVFTAVAPVGSAVYGVNTSMVLRHGDHVDLWYIVVASPTLLTSQEWSTVLRDMVEATQMSREDSYYGLGCLDKQQQEDQLNDVQKKIVEFGNSPQSYIMGSMDSVRAVLASVRAYNVGEA</sequence>
<dbReference type="AlphaFoldDB" id="M2UFX5"/>
<dbReference type="InterPro" id="IPR001810">
    <property type="entry name" value="F-box_dom"/>
</dbReference>
<dbReference type="OrthoDB" id="3863059at2759"/>
<dbReference type="Pfam" id="PF12937">
    <property type="entry name" value="F-box-like"/>
    <property type="match status" value="1"/>
</dbReference>
<dbReference type="InterPro" id="IPR036047">
    <property type="entry name" value="F-box-like_dom_sf"/>
</dbReference>
<evidence type="ECO:0000259" key="1">
    <source>
        <dbReference type="PROSITE" id="PS50181"/>
    </source>
</evidence>
<evidence type="ECO:0000313" key="2">
    <source>
        <dbReference type="EMBL" id="EMD86827.1"/>
    </source>
</evidence>
<dbReference type="eggNOG" id="ENOG502SX0G">
    <property type="taxonomic scope" value="Eukaryota"/>
</dbReference>
<dbReference type="HOGENOM" id="CLU_030815_0_0_1"/>
<name>M2UFX5_COCH5</name>
<accession>M2UFX5</accession>
<evidence type="ECO:0000313" key="3">
    <source>
        <dbReference type="Proteomes" id="UP000016936"/>
    </source>
</evidence>
<dbReference type="SUPFAM" id="SSF81383">
    <property type="entry name" value="F-box domain"/>
    <property type="match status" value="1"/>
</dbReference>
<gene>
    <name evidence="2" type="ORF">COCHEDRAFT_1218342</name>
</gene>
<feature type="domain" description="F-box" evidence="1">
    <location>
        <begin position="1"/>
        <end position="45"/>
    </location>
</feature>
<reference evidence="2 3" key="1">
    <citation type="journal article" date="2012" name="PLoS Pathog.">
        <title>Diverse lifestyles and strategies of plant pathogenesis encoded in the genomes of eighteen Dothideomycetes fungi.</title>
        <authorList>
            <person name="Ohm R.A."/>
            <person name="Feau N."/>
            <person name="Henrissat B."/>
            <person name="Schoch C.L."/>
            <person name="Horwitz B.A."/>
            <person name="Barry K.W."/>
            <person name="Condon B.J."/>
            <person name="Copeland A.C."/>
            <person name="Dhillon B."/>
            <person name="Glaser F."/>
            <person name="Hesse C.N."/>
            <person name="Kosti I."/>
            <person name="LaButti K."/>
            <person name="Lindquist E.A."/>
            <person name="Lucas S."/>
            <person name="Salamov A.A."/>
            <person name="Bradshaw R.E."/>
            <person name="Ciuffetti L."/>
            <person name="Hamelin R.C."/>
            <person name="Kema G.H.J."/>
            <person name="Lawrence C."/>
            <person name="Scott J.A."/>
            <person name="Spatafora J.W."/>
            <person name="Turgeon B.G."/>
            <person name="de Wit P.J.G.M."/>
            <person name="Zhong S."/>
            <person name="Goodwin S.B."/>
            <person name="Grigoriev I.V."/>
        </authorList>
    </citation>
    <scope>NUCLEOTIDE SEQUENCE [LARGE SCALE GENOMIC DNA]</scope>
    <source>
        <strain evidence="3">C5 / ATCC 48332 / race O</strain>
    </source>
</reference>
<dbReference type="OMA" id="GRISEYH"/>
<dbReference type="EMBL" id="KB445584">
    <property type="protein sequence ID" value="EMD86827.1"/>
    <property type="molecule type" value="Genomic_DNA"/>
</dbReference>
<proteinExistence type="predicted"/>
<dbReference type="Proteomes" id="UP000016936">
    <property type="component" value="Unassembled WGS sequence"/>
</dbReference>
<reference evidence="3" key="2">
    <citation type="journal article" date="2013" name="PLoS Genet.">
        <title>Comparative genome structure, secondary metabolite, and effector coding capacity across Cochliobolus pathogens.</title>
        <authorList>
            <person name="Condon B.J."/>
            <person name="Leng Y."/>
            <person name="Wu D."/>
            <person name="Bushley K.E."/>
            <person name="Ohm R.A."/>
            <person name="Otillar R."/>
            <person name="Martin J."/>
            <person name="Schackwitz W."/>
            <person name="Grimwood J."/>
            <person name="MohdZainudin N."/>
            <person name="Xue C."/>
            <person name="Wang R."/>
            <person name="Manning V.A."/>
            <person name="Dhillon B."/>
            <person name="Tu Z.J."/>
            <person name="Steffenson B.J."/>
            <person name="Salamov A."/>
            <person name="Sun H."/>
            <person name="Lowry S."/>
            <person name="LaButti K."/>
            <person name="Han J."/>
            <person name="Copeland A."/>
            <person name="Lindquist E."/>
            <person name="Barry K."/>
            <person name="Schmutz J."/>
            <person name="Baker S.E."/>
            <person name="Ciuffetti L.M."/>
            <person name="Grigoriev I.V."/>
            <person name="Zhong S."/>
            <person name="Turgeon B.G."/>
        </authorList>
    </citation>
    <scope>NUCLEOTIDE SEQUENCE [LARGE SCALE GENOMIC DNA]</scope>
    <source>
        <strain evidence="3">C5 / ATCC 48332 / race O</strain>
    </source>
</reference>
<protein>
    <recommendedName>
        <fullName evidence="1">F-box domain-containing protein</fullName>
    </recommendedName>
</protein>
<organism evidence="2 3">
    <name type="scientific">Cochliobolus heterostrophus (strain C5 / ATCC 48332 / race O)</name>
    <name type="common">Southern corn leaf blight fungus</name>
    <name type="synonym">Bipolaris maydis</name>
    <dbReference type="NCBI Taxonomy" id="701091"/>
    <lineage>
        <taxon>Eukaryota</taxon>
        <taxon>Fungi</taxon>
        <taxon>Dikarya</taxon>
        <taxon>Ascomycota</taxon>
        <taxon>Pezizomycotina</taxon>
        <taxon>Dothideomycetes</taxon>
        <taxon>Pleosporomycetidae</taxon>
        <taxon>Pleosporales</taxon>
        <taxon>Pleosporineae</taxon>
        <taxon>Pleosporaceae</taxon>
        <taxon>Bipolaris</taxon>
    </lineage>
</organism>